<protein>
    <submittedName>
        <fullName evidence="1">M23 family metallopeptidase</fullName>
        <ecNumber evidence="1">3.4.24.-</ecNumber>
    </submittedName>
</protein>
<dbReference type="EC" id="3.4.24.-" evidence="1"/>
<evidence type="ECO:0000313" key="1">
    <source>
        <dbReference type="EMBL" id="MFH6601901.1"/>
    </source>
</evidence>
<keyword evidence="2" id="KW-1185">Reference proteome</keyword>
<gene>
    <name evidence="1" type="ORF">ACEZ3G_00320</name>
</gene>
<keyword evidence="1" id="KW-0378">Hydrolase</keyword>
<organism evidence="1 2">
    <name type="scientific">Meishania litoralis</name>
    <dbReference type="NCBI Taxonomy" id="3434685"/>
    <lineage>
        <taxon>Bacteria</taxon>
        <taxon>Pseudomonadati</taxon>
        <taxon>Bacteroidota</taxon>
        <taxon>Flavobacteriia</taxon>
        <taxon>Flavobacteriales</taxon>
        <taxon>Flavobacteriaceae</taxon>
        <taxon>Meishania</taxon>
    </lineage>
</organism>
<proteinExistence type="predicted"/>
<reference evidence="1" key="1">
    <citation type="submission" date="2024-09" db="EMBL/GenBank/DDBJ databases">
        <authorList>
            <person name="Liu J."/>
        </authorList>
    </citation>
    <scope>NUCLEOTIDE SEQUENCE</scope>
    <source>
        <strain evidence="1">NBU2967</strain>
    </source>
</reference>
<dbReference type="EMBL" id="JBHFPV010000001">
    <property type="protein sequence ID" value="MFH6601901.1"/>
    <property type="molecule type" value="Genomic_DNA"/>
</dbReference>
<name>A0ACC7LFJ6_9FLAO</name>
<sequence length="216" mass="23812">MKSSANTIFAMIMCLLLISSYGCKKDDKDLSAKEAIENENVVAVGCPKTEYRDWKTSEYVLPYPMGQSYMVTLSHCGGSFHSIDGPDQFAVDFAMDIGQTITAVREGIVVHVEESGIDGEFPNNLVVIEHEDGTFAQYMHLTQNGALVEKGDKIEQGQNIGLSGNTGLAGFPHLHFVVTEKGSFHYPYTSIPVTFRNTSPNERSLAAGYRYTAFDY</sequence>
<comment type="caution">
    <text evidence="1">The sequence shown here is derived from an EMBL/GenBank/DDBJ whole genome shotgun (WGS) entry which is preliminary data.</text>
</comment>
<dbReference type="Proteomes" id="UP001595191">
    <property type="component" value="Unassembled WGS sequence"/>
</dbReference>
<evidence type="ECO:0000313" key="2">
    <source>
        <dbReference type="Proteomes" id="UP001595191"/>
    </source>
</evidence>
<accession>A0ACC7LFJ6</accession>